<feature type="compositionally biased region" description="Polar residues" evidence="10">
    <location>
        <begin position="691"/>
        <end position="703"/>
    </location>
</feature>
<dbReference type="PROSITE" id="PS00039">
    <property type="entry name" value="DEAD_ATP_HELICASE"/>
    <property type="match status" value="1"/>
</dbReference>
<evidence type="ECO:0000256" key="2">
    <source>
        <dbReference type="ARBA" id="ARBA00012552"/>
    </source>
</evidence>
<dbReference type="InterPro" id="IPR014014">
    <property type="entry name" value="RNA_helicase_DEAD_Q_motif"/>
</dbReference>
<reference evidence="14" key="1">
    <citation type="submission" date="2022-07" db="EMBL/GenBank/DDBJ databases">
        <title>Phylogenomic reconstructions and comparative analyses of Kickxellomycotina fungi.</title>
        <authorList>
            <person name="Reynolds N.K."/>
            <person name="Stajich J.E."/>
            <person name="Barry K."/>
            <person name="Grigoriev I.V."/>
            <person name="Crous P."/>
            <person name="Smith M.E."/>
        </authorList>
    </citation>
    <scope>NUCLEOTIDE SEQUENCE</scope>
    <source>
        <strain evidence="14">NBRC 100468</strain>
    </source>
</reference>
<evidence type="ECO:0000259" key="11">
    <source>
        <dbReference type="PROSITE" id="PS51192"/>
    </source>
</evidence>
<feature type="region of interest" description="Disordered" evidence="10">
    <location>
        <begin position="1"/>
        <end position="86"/>
    </location>
</feature>
<evidence type="ECO:0000256" key="8">
    <source>
        <dbReference type="PROSITE-ProRule" id="PRU00552"/>
    </source>
</evidence>
<keyword evidence="5 9" id="KW-0347">Helicase</keyword>
<dbReference type="GO" id="GO:0016787">
    <property type="term" value="F:hydrolase activity"/>
    <property type="evidence" value="ECO:0007669"/>
    <property type="project" value="UniProtKB-KW"/>
</dbReference>
<sequence>MPSIVKKQIPEEAAKTTSANNNNKTKARKPRSSNKNNDKPNKEQNNTDTTTTAAAAASNTSINGEGWMLESPKQSLDPFGTEDVNKVPSAYPVSIQDFANSAASNLAVNDNASPVSSEHSKPKRSRKEKRGSRRDRKEKSTSQEQSQDEASTPEGGVKEEKKSKKTFVEKAATQSKETAPVSAPLVAEPTITVTGKDVPKPIPTFEAAGFPEQVNKVLKSLKFEKPTPIQAQGWPMATSGRDMVGIASTGSGKTLAFALPAIMHINSKAPLKRGDGPVVLVLAPTRELAVQIQNECSKFGQSCGIRSTCIYGGASKGPQEQALRKGVHICIATPGRLIDMLESRVTNLKRVSYLVLDEADRMLDMGFEPQIRKIIDQISKDRQTLMFSATWPTSVRQLARNYLNDYIQVTVGSDELTASRQVKQNVKVLEGSQGKKEHLIQYLKEINANYKGRGSFDPRNKTIIFTRTKRAADFIGRKLNQVFRRQANSIHGDKSQAQRDRVMMNFRNGIAPILAATDVASRGLDIRDVKYVINYDMPEDIAEYIHRIGRTGRAGATGTSLSFVTPLNVKVVPKLIEILEEAEQEVPEELRKLSTSVAKSSNGNGGFRSGGSHHRNGSNGRNDFGRTSSFNGFQNQQRRSLDWNNRNNGGRANGNYGGSRDFNSSRGRGRDGSGFRRNQPLRQYKYGSKFNDPNTSQSDMPLP</sequence>
<organism evidence="14 15">
    <name type="scientific">Mycoemilia scoparia</name>
    <dbReference type="NCBI Taxonomy" id="417184"/>
    <lineage>
        <taxon>Eukaryota</taxon>
        <taxon>Fungi</taxon>
        <taxon>Fungi incertae sedis</taxon>
        <taxon>Zoopagomycota</taxon>
        <taxon>Kickxellomycotina</taxon>
        <taxon>Kickxellomycetes</taxon>
        <taxon>Kickxellales</taxon>
        <taxon>Kickxellaceae</taxon>
        <taxon>Mycoemilia</taxon>
    </lineage>
</organism>
<dbReference type="InterPro" id="IPR027417">
    <property type="entry name" value="P-loop_NTPase"/>
</dbReference>
<dbReference type="Pfam" id="PF00271">
    <property type="entry name" value="Helicase_C"/>
    <property type="match status" value="1"/>
</dbReference>
<dbReference type="InterPro" id="IPR014001">
    <property type="entry name" value="Helicase_ATP-bd"/>
</dbReference>
<dbReference type="OrthoDB" id="196131at2759"/>
<dbReference type="InterPro" id="IPR001650">
    <property type="entry name" value="Helicase_C-like"/>
</dbReference>
<protein>
    <recommendedName>
        <fullName evidence="2">RNA helicase</fullName>
        <ecNumber evidence="2">3.6.4.13</ecNumber>
    </recommendedName>
</protein>
<dbReference type="GO" id="GO:0003724">
    <property type="term" value="F:RNA helicase activity"/>
    <property type="evidence" value="ECO:0007669"/>
    <property type="project" value="UniProtKB-EC"/>
</dbReference>
<feature type="compositionally biased region" description="Basic and acidic residues" evidence="10">
    <location>
        <begin position="156"/>
        <end position="168"/>
    </location>
</feature>
<feature type="compositionally biased region" description="Low complexity" evidence="10">
    <location>
        <begin position="47"/>
        <end position="57"/>
    </location>
</feature>
<dbReference type="GO" id="GO:0005634">
    <property type="term" value="C:nucleus"/>
    <property type="evidence" value="ECO:0007669"/>
    <property type="project" value="UniProtKB-SubCell"/>
</dbReference>
<feature type="compositionally biased region" description="Low complexity" evidence="10">
    <location>
        <begin position="15"/>
        <end position="24"/>
    </location>
</feature>
<dbReference type="EC" id="3.6.4.13" evidence="2"/>
<keyword evidence="7" id="KW-0539">Nucleus</keyword>
<dbReference type="SMART" id="SM00490">
    <property type="entry name" value="HELICc"/>
    <property type="match status" value="1"/>
</dbReference>
<evidence type="ECO:0000256" key="5">
    <source>
        <dbReference type="ARBA" id="ARBA00022806"/>
    </source>
</evidence>
<dbReference type="GO" id="GO:0005524">
    <property type="term" value="F:ATP binding"/>
    <property type="evidence" value="ECO:0007669"/>
    <property type="project" value="UniProtKB-KW"/>
</dbReference>
<accession>A0A9W8A025</accession>
<dbReference type="GO" id="GO:0003676">
    <property type="term" value="F:nucleic acid binding"/>
    <property type="evidence" value="ECO:0007669"/>
    <property type="project" value="InterPro"/>
</dbReference>
<feature type="compositionally biased region" description="Basic residues" evidence="10">
    <location>
        <begin position="121"/>
        <end position="134"/>
    </location>
</feature>
<feature type="region of interest" description="Disordered" evidence="10">
    <location>
        <begin position="590"/>
        <end position="703"/>
    </location>
</feature>
<comment type="similarity">
    <text evidence="9">Belongs to the DEAD box helicase family.</text>
</comment>
<keyword evidence="6 9" id="KW-0067">ATP-binding</keyword>
<keyword evidence="3 9" id="KW-0547">Nucleotide-binding</keyword>
<evidence type="ECO:0000259" key="13">
    <source>
        <dbReference type="PROSITE" id="PS51195"/>
    </source>
</evidence>
<feature type="region of interest" description="Disordered" evidence="10">
    <location>
        <begin position="109"/>
        <end position="181"/>
    </location>
</feature>
<feature type="domain" description="Helicase C-terminal" evidence="12">
    <location>
        <begin position="438"/>
        <end position="594"/>
    </location>
</feature>
<evidence type="ECO:0000256" key="4">
    <source>
        <dbReference type="ARBA" id="ARBA00022801"/>
    </source>
</evidence>
<evidence type="ECO:0000256" key="10">
    <source>
        <dbReference type="SAM" id="MobiDB-lite"/>
    </source>
</evidence>
<evidence type="ECO:0000256" key="6">
    <source>
        <dbReference type="ARBA" id="ARBA00022840"/>
    </source>
</evidence>
<dbReference type="SMART" id="SM00487">
    <property type="entry name" value="DEXDc"/>
    <property type="match status" value="1"/>
</dbReference>
<keyword evidence="4 9" id="KW-0378">Hydrolase</keyword>
<dbReference type="CDD" id="cd18787">
    <property type="entry name" value="SF2_C_DEAD"/>
    <property type="match status" value="1"/>
</dbReference>
<dbReference type="CDD" id="cd17966">
    <property type="entry name" value="DEADc_DDX5_DDX17"/>
    <property type="match status" value="1"/>
</dbReference>
<evidence type="ECO:0000259" key="12">
    <source>
        <dbReference type="PROSITE" id="PS51194"/>
    </source>
</evidence>
<gene>
    <name evidence="14" type="primary">DBP2_2</name>
    <name evidence="14" type="ORF">H4219_002917</name>
</gene>
<comment type="subcellular location">
    <subcellularLocation>
        <location evidence="1">Nucleus</location>
    </subcellularLocation>
</comment>
<evidence type="ECO:0000313" key="15">
    <source>
        <dbReference type="Proteomes" id="UP001150538"/>
    </source>
</evidence>
<evidence type="ECO:0000256" key="9">
    <source>
        <dbReference type="RuleBase" id="RU000492"/>
    </source>
</evidence>
<feature type="compositionally biased region" description="Polar residues" evidence="10">
    <location>
        <begin position="625"/>
        <end position="638"/>
    </location>
</feature>
<evidence type="ECO:0000313" key="14">
    <source>
        <dbReference type="EMBL" id="KAJ1917924.1"/>
    </source>
</evidence>
<feature type="short sequence motif" description="Q motif" evidence="8">
    <location>
        <begin position="203"/>
        <end position="231"/>
    </location>
</feature>
<feature type="domain" description="DEAD-box RNA helicase Q" evidence="13">
    <location>
        <begin position="203"/>
        <end position="231"/>
    </location>
</feature>
<dbReference type="PROSITE" id="PS51192">
    <property type="entry name" value="HELICASE_ATP_BIND_1"/>
    <property type="match status" value="1"/>
</dbReference>
<dbReference type="PANTHER" id="PTHR47958">
    <property type="entry name" value="ATP-DEPENDENT RNA HELICASE DBP3"/>
    <property type="match status" value="1"/>
</dbReference>
<dbReference type="Gene3D" id="3.40.50.300">
    <property type="entry name" value="P-loop containing nucleotide triphosphate hydrolases"/>
    <property type="match status" value="2"/>
</dbReference>
<dbReference type="Proteomes" id="UP001150538">
    <property type="component" value="Unassembled WGS sequence"/>
</dbReference>
<dbReference type="FunFam" id="3.40.50.300:FF:000008">
    <property type="entry name" value="ATP-dependent RNA helicase RhlB"/>
    <property type="match status" value="1"/>
</dbReference>
<evidence type="ECO:0000256" key="1">
    <source>
        <dbReference type="ARBA" id="ARBA00004123"/>
    </source>
</evidence>
<dbReference type="Pfam" id="PF00270">
    <property type="entry name" value="DEAD"/>
    <property type="match status" value="1"/>
</dbReference>
<dbReference type="EMBL" id="JANBPU010000058">
    <property type="protein sequence ID" value="KAJ1917924.1"/>
    <property type="molecule type" value="Genomic_DNA"/>
</dbReference>
<dbReference type="InterPro" id="IPR011545">
    <property type="entry name" value="DEAD/DEAH_box_helicase_dom"/>
</dbReference>
<dbReference type="AlphaFoldDB" id="A0A9W8A025"/>
<dbReference type="PROSITE" id="PS51194">
    <property type="entry name" value="HELICASE_CTER"/>
    <property type="match status" value="1"/>
</dbReference>
<dbReference type="FunFam" id="3.40.50.300:FF:000079">
    <property type="entry name" value="probable ATP-dependent RNA helicase DDX17"/>
    <property type="match status" value="1"/>
</dbReference>
<feature type="domain" description="Helicase ATP-binding" evidence="11">
    <location>
        <begin position="234"/>
        <end position="409"/>
    </location>
</feature>
<name>A0A9W8A025_9FUNG</name>
<evidence type="ECO:0000256" key="3">
    <source>
        <dbReference type="ARBA" id="ARBA00022741"/>
    </source>
</evidence>
<proteinExistence type="inferred from homology"/>
<keyword evidence="15" id="KW-1185">Reference proteome</keyword>
<dbReference type="SUPFAM" id="SSF52540">
    <property type="entry name" value="P-loop containing nucleoside triphosphate hydrolases"/>
    <property type="match status" value="2"/>
</dbReference>
<comment type="caution">
    <text evidence="14">The sequence shown here is derived from an EMBL/GenBank/DDBJ whole genome shotgun (WGS) entry which is preliminary data.</text>
</comment>
<evidence type="ECO:0000256" key="7">
    <source>
        <dbReference type="ARBA" id="ARBA00023242"/>
    </source>
</evidence>
<dbReference type="PROSITE" id="PS51195">
    <property type="entry name" value="Q_MOTIF"/>
    <property type="match status" value="1"/>
</dbReference>
<dbReference type="InterPro" id="IPR000629">
    <property type="entry name" value="RNA-helicase_DEAD-box_CS"/>
</dbReference>